<organism evidence="1 2">
    <name type="scientific">Allacma fusca</name>
    <dbReference type="NCBI Taxonomy" id="39272"/>
    <lineage>
        <taxon>Eukaryota</taxon>
        <taxon>Metazoa</taxon>
        <taxon>Ecdysozoa</taxon>
        <taxon>Arthropoda</taxon>
        <taxon>Hexapoda</taxon>
        <taxon>Collembola</taxon>
        <taxon>Symphypleona</taxon>
        <taxon>Sminthuridae</taxon>
        <taxon>Allacma</taxon>
    </lineage>
</organism>
<accession>A0A8J2JKZ0</accession>
<proteinExistence type="predicted"/>
<sequence length="119" mass="13668">HHPPPPPVHHRLRQGSPPPHIKFPIGYDPTDGMYYLYCSARPVERYWHNTTPILEALTSLFGDESKITLYKNCCKVFFDSYSIAASKWSTLEVSGKVSLTVQGIYINVTKRMNNYHKTN</sequence>
<feature type="non-terminal residue" evidence="1">
    <location>
        <position position="1"/>
    </location>
</feature>
<comment type="caution">
    <text evidence="1">The sequence shown here is derived from an EMBL/GenBank/DDBJ whole genome shotgun (WGS) entry which is preliminary data.</text>
</comment>
<name>A0A8J2JKZ0_9HEXA</name>
<protein>
    <submittedName>
        <fullName evidence="1">Uncharacterized protein</fullName>
    </submittedName>
</protein>
<gene>
    <name evidence="1" type="ORF">AFUS01_LOCUS1482</name>
</gene>
<dbReference type="EMBL" id="CAJVCH010008300">
    <property type="protein sequence ID" value="CAG7663050.1"/>
    <property type="molecule type" value="Genomic_DNA"/>
</dbReference>
<dbReference type="AlphaFoldDB" id="A0A8J2JKZ0"/>
<evidence type="ECO:0000313" key="2">
    <source>
        <dbReference type="Proteomes" id="UP000708208"/>
    </source>
</evidence>
<keyword evidence="2" id="KW-1185">Reference proteome</keyword>
<dbReference type="Proteomes" id="UP000708208">
    <property type="component" value="Unassembled WGS sequence"/>
</dbReference>
<reference evidence="1" key="1">
    <citation type="submission" date="2021-06" db="EMBL/GenBank/DDBJ databases">
        <authorList>
            <person name="Hodson N. C."/>
            <person name="Mongue J. A."/>
            <person name="Jaron S. K."/>
        </authorList>
    </citation>
    <scope>NUCLEOTIDE SEQUENCE</scope>
</reference>
<evidence type="ECO:0000313" key="1">
    <source>
        <dbReference type="EMBL" id="CAG7663050.1"/>
    </source>
</evidence>